<dbReference type="Pfam" id="PF12708">
    <property type="entry name" value="Pect-lyase_RHGA_epim"/>
    <property type="match status" value="1"/>
</dbReference>
<sequence>MPDFDIRDFGARGNGVAVDSPAIQRAIDAAAKRGGGVVLLPAGRYLSFSIRLHSHVALRFAPGAVLIAADSQRDHGRYDDPEPNPFDLYQDFGHSHWHNSLIWGDGVEDVTISGPGRIDGLGLTRESPPARWTAQRGHLPLSMQGMSAEQVARLEPDLAAMRGRGNKAIALKNSRNVSVRDLTIYKAGHFALLATGVEQLTIENLRIDTDRDGIDLDSVRDVQVLNSWVNTPNDDAIVVKSSYALGMARTSENVTIRGCHVSGYDLGTLLDGTRATTQKLAPDQDGPTGRIKLGTESNGGFRNIIISDSTFTHSRGLAIETVDGGTIDNVVASNLVMHDVTTAPIFIRLGNRGRGPDGTPIASLRHVVLSNIVADDVDPRYAATIAGLPGHPVEDVSLSHIRITHRGGIGAASAQAPPEHAGAYPEPSMFGISPAQGLYARHVRGLHLDDVVIDAVRPDARTALQFDDVANLSLADVSANGGGGLFALLEHVRDFSLRDSAGHAALHFTSVRHARIEPAHAS</sequence>
<dbReference type="PANTHER" id="PTHR31339:SF9">
    <property type="entry name" value="PLASMIN AND FIBRONECTIN-BINDING PROTEIN A"/>
    <property type="match status" value="1"/>
</dbReference>
<dbReference type="Proteomes" id="UP000653472">
    <property type="component" value="Unassembled WGS sequence"/>
</dbReference>
<dbReference type="Gene3D" id="2.160.20.10">
    <property type="entry name" value="Single-stranded right-handed beta-helix, Pectin lyase-like"/>
    <property type="match status" value="1"/>
</dbReference>
<dbReference type="SUPFAM" id="SSF51126">
    <property type="entry name" value="Pectin lyase-like"/>
    <property type="match status" value="1"/>
</dbReference>
<gene>
    <name evidence="2" type="ORF">G7Y82_17465</name>
</gene>
<dbReference type="InterPro" id="IPR012334">
    <property type="entry name" value="Pectin_lyas_fold"/>
</dbReference>
<comment type="caution">
    <text evidence="2">The sequence shown here is derived from an EMBL/GenBank/DDBJ whole genome shotgun (WGS) entry which is preliminary data.</text>
</comment>
<dbReference type="EMBL" id="JAAVXB010000011">
    <property type="protein sequence ID" value="NKF24104.1"/>
    <property type="molecule type" value="Genomic_DNA"/>
</dbReference>
<name>A0A969WCN6_9GAMM</name>
<feature type="domain" description="Rhamnogalacturonase A/B/Epimerase-like pectate lyase" evidence="1">
    <location>
        <begin position="5"/>
        <end position="223"/>
    </location>
</feature>
<dbReference type="InterPro" id="IPR024535">
    <property type="entry name" value="RHGA/B-epi-like_pectate_lyase"/>
</dbReference>
<dbReference type="InterPro" id="IPR011050">
    <property type="entry name" value="Pectin_lyase_fold/virulence"/>
</dbReference>
<reference evidence="2" key="1">
    <citation type="submission" date="2020-03" db="EMBL/GenBank/DDBJ databases">
        <title>Solimonas marina sp. nov., isolated from deep seawater of the Pacific Ocean.</title>
        <authorList>
            <person name="Liu X."/>
            <person name="Lai Q."/>
            <person name="Sun F."/>
            <person name="Gai Y."/>
            <person name="Li G."/>
            <person name="Shao Z."/>
        </authorList>
    </citation>
    <scope>NUCLEOTIDE SEQUENCE</scope>
    <source>
        <strain evidence="2">C16B3</strain>
    </source>
</reference>
<protein>
    <submittedName>
        <fullName evidence="2">Glycoside hydrolase family 28 protein</fullName>
    </submittedName>
</protein>
<dbReference type="InterPro" id="IPR006626">
    <property type="entry name" value="PbH1"/>
</dbReference>
<dbReference type="AlphaFoldDB" id="A0A969WCN6"/>
<keyword evidence="3" id="KW-1185">Reference proteome</keyword>
<evidence type="ECO:0000313" key="3">
    <source>
        <dbReference type="Proteomes" id="UP000653472"/>
    </source>
</evidence>
<dbReference type="GO" id="GO:0016787">
    <property type="term" value="F:hydrolase activity"/>
    <property type="evidence" value="ECO:0007669"/>
    <property type="project" value="UniProtKB-KW"/>
</dbReference>
<dbReference type="SMART" id="SM00710">
    <property type="entry name" value="PbH1"/>
    <property type="match status" value="6"/>
</dbReference>
<keyword evidence="2" id="KW-0378">Hydrolase</keyword>
<dbReference type="InterPro" id="IPR051801">
    <property type="entry name" value="GH28_Enzymes"/>
</dbReference>
<accession>A0A969WCN6</accession>
<organism evidence="2 3">
    <name type="scientific">Solimonas marina</name>
    <dbReference type="NCBI Taxonomy" id="2714601"/>
    <lineage>
        <taxon>Bacteria</taxon>
        <taxon>Pseudomonadati</taxon>
        <taxon>Pseudomonadota</taxon>
        <taxon>Gammaproteobacteria</taxon>
        <taxon>Nevskiales</taxon>
        <taxon>Nevskiaceae</taxon>
        <taxon>Solimonas</taxon>
    </lineage>
</organism>
<dbReference type="PANTHER" id="PTHR31339">
    <property type="entry name" value="PECTIN LYASE-RELATED"/>
    <property type="match status" value="1"/>
</dbReference>
<evidence type="ECO:0000313" key="2">
    <source>
        <dbReference type="EMBL" id="NKF24104.1"/>
    </source>
</evidence>
<proteinExistence type="predicted"/>
<evidence type="ECO:0000259" key="1">
    <source>
        <dbReference type="Pfam" id="PF12708"/>
    </source>
</evidence>